<dbReference type="PANTHER" id="PTHR36057">
    <property type="match status" value="1"/>
</dbReference>
<sequence length="245" mass="27383">MKKRISALIATTFIFISASVQADQKRAVVVELFTSQGCSSCPPAEAFLQELAMRDDVIALEYHVDYWDYIGWQDPFADPAFTERQRAYVRNLGDRYVYTPQMVIDGARHVVGSRRHEVEQVIRQMRDERSATLPDIRFRENNGEIHLAISGLPQLKGEYVLTLVGFDGLHETTVKRGENSGKQLKNARVVRSLQRIGLWRGEAVTHFASRDEMAGDGGCALIIQERGTGRVLTGALINFAAGQAS</sequence>
<dbReference type="RefSeq" id="WP_115937886.1">
    <property type="nucleotide sequence ID" value="NZ_QRDW01000009.1"/>
</dbReference>
<proteinExistence type="predicted"/>
<protein>
    <recommendedName>
        <fullName evidence="4">Secreted protein</fullName>
    </recommendedName>
</protein>
<gene>
    <name evidence="2" type="ORF">DFP90_10998</name>
</gene>
<comment type="caution">
    <text evidence="2">The sequence shown here is derived from an EMBL/GenBank/DDBJ whole genome shotgun (WGS) entry which is preliminary data.</text>
</comment>
<dbReference type="OrthoDB" id="9808254at2"/>
<keyword evidence="3" id="KW-1185">Reference proteome</keyword>
<dbReference type="InterPro" id="IPR036249">
    <property type="entry name" value="Thioredoxin-like_sf"/>
</dbReference>
<evidence type="ECO:0000313" key="3">
    <source>
        <dbReference type="Proteomes" id="UP000256845"/>
    </source>
</evidence>
<dbReference type="SUPFAM" id="SSF52833">
    <property type="entry name" value="Thioredoxin-like"/>
    <property type="match status" value="1"/>
</dbReference>
<name>A0A3D9HE38_9PROT</name>
<evidence type="ECO:0000313" key="2">
    <source>
        <dbReference type="EMBL" id="RED47734.1"/>
    </source>
</evidence>
<feature type="chain" id="PRO_5017587830" description="Secreted protein" evidence="1">
    <location>
        <begin position="23"/>
        <end position="245"/>
    </location>
</feature>
<reference evidence="2 3" key="1">
    <citation type="submission" date="2018-07" db="EMBL/GenBank/DDBJ databases">
        <title>Genomic Encyclopedia of Type Strains, Phase III (KMG-III): the genomes of soil and plant-associated and newly described type strains.</title>
        <authorList>
            <person name="Whitman W."/>
        </authorList>
    </citation>
    <scope>NUCLEOTIDE SEQUENCE [LARGE SCALE GENOMIC DNA]</scope>
    <source>
        <strain evidence="2 3">CECT 8488</strain>
    </source>
</reference>
<dbReference type="InterPro" id="IPR010634">
    <property type="entry name" value="DUF1223"/>
</dbReference>
<feature type="signal peptide" evidence="1">
    <location>
        <begin position="1"/>
        <end position="22"/>
    </location>
</feature>
<keyword evidence="1" id="KW-0732">Signal</keyword>
<evidence type="ECO:0008006" key="4">
    <source>
        <dbReference type="Google" id="ProtNLM"/>
    </source>
</evidence>
<dbReference type="Proteomes" id="UP000256845">
    <property type="component" value="Unassembled WGS sequence"/>
</dbReference>
<organism evidence="2 3">
    <name type="scientific">Aestuariispira insulae</name>
    <dbReference type="NCBI Taxonomy" id="1461337"/>
    <lineage>
        <taxon>Bacteria</taxon>
        <taxon>Pseudomonadati</taxon>
        <taxon>Pseudomonadota</taxon>
        <taxon>Alphaproteobacteria</taxon>
        <taxon>Rhodospirillales</taxon>
        <taxon>Kiloniellaceae</taxon>
        <taxon>Aestuariispira</taxon>
    </lineage>
</organism>
<evidence type="ECO:0000256" key="1">
    <source>
        <dbReference type="SAM" id="SignalP"/>
    </source>
</evidence>
<dbReference type="AlphaFoldDB" id="A0A3D9HE38"/>
<accession>A0A3D9HE38</accession>
<dbReference type="Pfam" id="PF06764">
    <property type="entry name" value="DUF1223"/>
    <property type="match status" value="1"/>
</dbReference>
<dbReference type="PANTHER" id="PTHR36057:SF1">
    <property type="entry name" value="LIPOPROTEIN LIPID ATTACHMENT SITE-LIKE PROTEIN, PUTATIVE (DUF1223)-RELATED"/>
    <property type="match status" value="1"/>
</dbReference>
<dbReference type="EMBL" id="QRDW01000009">
    <property type="protein sequence ID" value="RED47734.1"/>
    <property type="molecule type" value="Genomic_DNA"/>
</dbReference>